<feature type="domain" description="NB-ARC" evidence="4">
    <location>
        <begin position="113"/>
        <end position="165"/>
    </location>
</feature>
<evidence type="ECO:0000313" key="5">
    <source>
        <dbReference type="EMBL" id="PNX84234.1"/>
    </source>
</evidence>
<dbReference type="STRING" id="57577.A0A2K3M0C2"/>
<protein>
    <submittedName>
        <fullName evidence="5">Putative CC-NBS-LRR resistance protein</fullName>
    </submittedName>
</protein>
<dbReference type="EMBL" id="ASHM01045905">
    <property type="protein sequence ID" value="PNX84234.1"/>
    <property type="molecule type" value="Genomic_DNA"/>
</dbReference>
<evidence type="ECO:0000256" key="1">
    <source>
        <dbReference type="ARBA" id="ARBA00022741"/>
    </source>
</evidence>
<dbReference type="InterPro" id="IPR042197">
    <property type="entry name" value="Apaf_helical"/>
</dbReference>
<dbReference type="Proteomes" id="UP000236291">
    <property type="component" value="Unassembled WGS sequence"/>
</dbReference>
<dbReference type="GO" id="GO:0006952">
    <property type="term" value="P:defense response"/>
    <property type="evidence" value="ECO:0007669"/>
    <property type="project" value="UniProtKB-KW"/>
</dbReference>
<dbReference type="SUPFAM" id="SSF52540">
    <property type="entry name" value="P-loop containing nucleoside triphosphate hydrolases"/>
    <property type="match status" value="1"/>
</dbReference>
<gene>
    <name evidence="5" type="ORF">L195_g040290</name>
</gene>
<proteinExistence type="predicted"/>
<dbReference type="GO" id="GO:0005524">
    <property type="term" value="F:ATP binding"/>
    <property type="evidence" value="ECO:0007669"/>
    <property type="project" value="UniProtKB-KW"/>
</dbReference>
<reference evidence="5 6" key="1">
    <citation type="journal article" date="2014" name="Am. J. Bot.">
        <title>Genome assembly and annotation for red clover (Trifolium pratense; Fabaceae).</title>
        <authorList>
            <person name="Istvanek J."/>
            <person name="Jaros M."/>
            <person name="Krenek A."/>
            <person name="Repkova J."/>
        </authorList>
    </citation>
    <scope>NUCLEOTIDE SEQUENCE [LARGE SCALE GENOMIC DNA]</scope>
    <source>
        <strain evidence="6">cv. Tatra</strain>
        <tissue evidence="5">Young leaves</tissue>
    </source>
</reference>
<organism evidence="5 6">
    <name type="scientific">Trifolium pratense</name>
    <name type="common">Red clover</name>
    <dbReference type="NCBI Taxonomy" id="57577"/>
    <lineage>
        <taxon>Eukaryota</taxon>
        <taxon>Viridiplantae</taxon>
        <taxon>Streptophyta</taxon>
        <taxon>Embryophyta</taxon>
        <taxon>Tracheophyta</taxon>
        <taxon>Spermatophyta</taxon>
        <taxon>Magnoliopsida</taxon>
        <taxon>eudicotyledons</taxon>
        <taxon>Gunneridae</taxon>
        <taxon>Pentapetalae</taxon>
        <taxon>rosids</taxon>
        <taxon>fabids</taxon>
        <taxon>Fabales</taxon>
        <taxon>Fabaceae</taxon>
        <taxon>Papilionoideae</taxon>
        <taxon>50 kb inversion clade</taxon>
        <taxon>NPAAA clade</taxon>
        <taxon>Hologalegina</taxon>
        <taxon>IRL clade</taxon>
        <taxon>Trifolieae</taxon>
        <taxon>Trifolium</taxon>
    </lineage>
</organism>
<dbReference type="PANTHER" id="PTHR33463:SF198">
    <property type="entry name" value="RPP4C3"/>
    <property type="match status" value="1"/>
</dbReference>
<name>A0A2K3M0C2_TRIPR</name>
<dbReference type="InterPro" id="IPR050905">
    <property type="entry name" value="Plant_NBS-LRR"/>
</dbReference>
<keyword evidence="3" id="KW-0067">ATP-binding</keyword>
<keyword evidence="2" id="KW-0611">Plant defense</keyword>
<dbReference type="AlphaFoldDB" id="A0A2K3M0C2"/>
<dbReference type="InterPro" id="IPR002182">
    <property type="entry name" value="NB-ARC"/>
</dbReference>
<evidence type="ECO:0000259" key="4">
    <source>
        <dbReference type="Pfam" id="PF00931"/>
    </source>
</evidence>
<sequence>MLVARVVDLEAERERMVNSIKEERRNGKEIERDVVIWLEKVNEVIERAKQIQKDPHASNASYLPTVDGVASASTKGGENYETRESLKGDILKALADFNSINIGVYGLGGVESGIPFGNEHNGCKLLMTSRDQDVLLQMDVPWDFTFKLELMSENETWRLFQFMVGDVVKDNDLKDVAIQVAQKCESLPLSNGSAFVEK</sequence>
<evidence type="ECO:0000256" key="2">
    <source>
        <dbReference type="ARBA" id="ARBA00022821"/>
    </source>
</evidence>
<reference evidence="5 6" key="2">
    <citation type="journal article" date="2017" name="Front. Plant Sci.">
        <title>Gene Classification and Mining of Molecular Markers Useful in Red Clover (Trifolium pratense) Breeding.</title>
        <authorList>
            <person name="Istvanek J."/>
            <person name="Dluhosova J."/>
            <person name="Dluhos P."/>
            <person name="Patkova L."/>
            <person name="Nedelnik J."/>
            <person name="Repkova J."/>
        </authorList>
    </citation>
    <scope>NUCLEOTIDE SEQUENCE [LARGE SCALE GENOMIC DNA]</scope>
    <source>
        <strain evidence="6">cv. Tatra</strain>
        <tissue evidence="5">Young leaves</tissue>
    </source>
</reference>
<dbReference type="Pfam" id="PF00931">
    <property type="entry name" value="NB-ARC"/>
    <property type="match status" value="1"/>
</dbReference>
<dbReference type="PANTHER" id="PTHR33463">
    <property type="entry name" value="NB-ARC DOMAIN-CONTAINING PROTEIN-RELATED"/>
    <property type="match status" value="1"/>
</dbReference>
<dbReference type="Gene3D" id="1.10.8.430">
    <property type="entry name" value="Helical domain of apoptotic protease-activating factors"/>
    <property type="match status" value="1"/>
</dbReference>
<dbReference type="GO" id="GO:0043531">
    <property type="term" value="F:ADP binding"/>
    <property type="evidence" value="ECO:0007669"/>
    <property type="project" value="InterPro"/>
</dbReference>
<dbReference type="InterPro" id="IPR027417">
    <property type="entry name" value="P-loop_NTPase"/>
</dbReference>
<accession>A0A2K3M0C2</accession>
<evidence type="ECO:0000256" key="3">
    <source>
        <dbReference type="ARBA" id="ARBA00022840"/>
    </source>
</evidence>
<evidence type="ECO:0000313" key="6">
    <source>
        <dbReference type="Proteomes" id="UP000236291"/>
    </source>
</evidence>
<keyword evidence="1" id="KW-0547">Nucleotide-binding</keyword>
<comment type="caution">
    <text evidence="5">The sequence shown here is derived from an EMBL/GenBank/DDBJ whole genome shotgun (WGS) entry which is preliminary data.</text>
</comment>